<gene>
    <name evidence="1" type="ORF">G7Y31_00145</name>
</gene>
<keyword evidence="2" id="KW-1185">Reference proteome</keyword>
<dbReference type="Proteomes" id="UP000594681">
    <property type="component" value="Chromosome"/>
</dbReference>
<proteinExistence type="predicted"/>
<name>A0A7T0KFT6_9CORY</name>
<dbReference type="KEGG" id="cliz:G7Y31_00145"/>
<organism evidence="1 2">
    <name type="scientific">Corynebacterium lizhenjunii</name>
    <dbReference type="NCBI Taxonomy" id="2709394"/>
    <lineage>
        <taxon>Bacteria</taxon>
        <taxon>Bacillati</taxon>
        <taxon>Actinomycetota</taxon>
        <taxon>Actinomycetes</taxon>
        <taxon>Mycobacteriales</taxon>
        <taxon>Corynebacteriaceae</taxon>
        <taxon>Corynebacterium</taxon>
    </lineage>
</organism>
<accession>A0A7T0KFT6</accession>
<reference evidence="1 2" key="1">
    <citation type="submission" date="2020-11" db="EMBL/GenBank/DDBJ databases">
        <title>Corynebacterium sp. ZJ-599.</title>
        <authorList>
            <person name="Zhou J."/>
        </authorList>
    </citation>
    <scope>NUCLEOTIDE SEQUENCE [LARGE SCALE GENOMIC DNA]</scope>
    <source>
        <strain evidence="1 2">ZJ-599</strain>
    </source>
</reference>
<protein>
    <submittedName>
        <fullName evidence="1">Uncharacterized protein</fullName>
    </submittedName>
</protein>
<evidence type="ECO:0000313" key="2">
    <source>
        <dbReference type="Proteomes" id="UP000594681"/>
    </source>
</evidence>
<dbReference type="AlphaFoldDB" id="A0A7T0KFT6"/>
<dbReference type="RefSeq" id="WP_165009259.1">
    <property type="nucleotide sequence ID" value="NZ_CP064954.1"/>
</dbReference>
<dbReference type="EMBL" id="CP064954">
    <property type="protein sequence ID" value="QPK79189.1"/>
    <property type="molecule type" value="Genomic_DNA"/>
</dbReference>
<sequence>MFVVRREDPQMKKKIVAQLKQATRYEDLNKDQLREYLLLRQGSRCAYCEQKINNKQHSKKAGRVNRSSRQANKIEHFHPQSQDYSSDKCEKATGVGTWEQSPLALENMLAVCDGRIQEGGTEYCCDTKKASKDICSDFLNPNRFAVAPSSDQVVPRRSLVRVKRDGKLVPNKLYFTDEEQEERAQRVLDEVLNLNSTQLKDSRRKLLVALVKQSNEKVQRQAARKHGISRQELRKKLFNDAIAREEEESSALISVYYSYGAELDKS</sequence>
<evidence type="ECO:0000313" key="1">
    <source>
        <dbReference type="EMBL" id="QPK79189.1"/>
    </source>
</evidence>